<feature type="signal peptide" evidence="2">
    <location>
        <begin position="1"/>
        <end position="25"/>
    </location>
</feature>
<feature type="chain" id="PRO_5045357885" evidence="2">
    <location>
        <begin position="26"/>
        <end position="232"/>
    </location>
</feature>
<keyword evidence="4" id="KW-1185">Reference proteome</keyword>
<evidence type="ECO:0000256" key="1">
    <source>
        <dbReference type="SAM" id="MobiDB-lite"/>
    </source>
</evidence>
<accession>A0ABN8RYC4</accession>
<dbReference type="Proteomes" id="UP001159427">
    <property type="component" value="Unassembled WGS sequence"/>
</dbReference>
<evidence type="ECO:0000256" key="2">
    <source>
        <dbReference type="SAM" id="SignalP"/>
    </source>
</evidence>
<keyword evidence="2" id="KW-0732">Signal</keyword>
<proteinExistence type="predicted"/>
<name>A0ABN8RYC4_9CNID</name>
<organism evidence="3 4">
    <name type="scientific">Porites evermanni</name>
    <dbReference type="NCBI Taxonomy" id="104178"/>
    <lineage>
        <taxon>Eukaryota</taxon>
        <taxon>Metazoa</taxon>
        <taxon>Cnidaria</taxon>
        <taxon>Anthozoa</taxon>
        <taxon>Hexacorallia</taxon>
        <taxon>Scleractinia</taxon>
        <taxon>Fungiina</taxon>
        <taxon>Poritidae</taxon>
        <taxon>Porites</taxon>
    </lineage>
</organism>
<comment type="caution">
    <text evidence="3">The sequence shown here is derived from an EMBL/GenBank/DDBJ whole genome shotgun (WGS) entry which is preliminary data.</text>
</comment>
<feature type="region of interest" description="Disordered" evidence="1">
    <location>
        <begin position="172"/>
        <end position="204"/>
    </location>
</feature>
<dbReference type="EMBL" id="CALNXI010002176">
    <property type="protein sequence ID" value="CAH3184164.1"/>
    <property type="molecule type" value="Genomic_DNA"/>
</dbReference>
<protein>
    <submittedName>
        <fullName evidence="3">Uncharacterized protein</fullName>
    </submittedName>
</protein>
<reference evidence="3 4" key="1">
    <citation type="submission" date="2022-05" db="EMBL/GenBank/DDBJ databases">
        <authorList>
            <consortium name="Genoscope - CEA"/>
            <person name="William W."/>
        </authorList>
    </citation>
    <scope>NUCLEOTIDE SEQUENCE [LARGE SCALE GENOMIC DNA]</scope>
</reference>
<gene>
    <name evidence="3" type="ORF">PEVE_00015285</name>
</gene>
<evidence type="ECO:0000313" key="3">
    <source>
        <dbReference type="EMBL" id="CAH3184164.1"/>
    </source>
</evidence>
<feature type="compositionally biased region" description="Gly residues" evidence="1">
    <location>
        <begin position="181"/>
        <end position="197"/>
    </location>
</feature>
<evidence type="ECO:0000313" key="4">
    <source>
        <dbReference type="Proteomes" id="UP001159427"/>
    </source>
</evidence>
<sequence length="232" mass="25463">MGNKMRSSTATAVSSAIFALMCVVSHELLVVFPEAGCVLTKEKRDFTDKNVMLGSELYCFSCFGFNKDDSSKCLSREPGNLHVRKCTTNSSDLPACIKYTAHYKLPQMMGDNLVSPFVEVHGVHCGTSRQCYLNECPNFWPDDVTAKECQVDCCDPRKEACAENFPVPNDDDIKKYNERNGGSGGDVGSGSEGGTGPGSVNESSDATKLSSWSVWLPIICFAIYKWLKLQHL</sequence>